<evidence type="ECO:0000313" key="11">
    <source>
        <dbReference type="EMBL" id="PIO28295.1"/>
    </source>
</evidence>
<evidence type="ECO:0000256" key="6">
    <source>
        <dbReference type="ARBA" id="ARBA00023043"/>
    </source>
</evidence>
<feature type="compositionally biased region" description="Basic and acidic residues" evidence="8">
    <location>
        <begin position="775"/>
        <end position="784"/>
    </location>
</feature>
<dbReference type="InterPro" id="IPR011029">
    <property type="entry name" value="DEATH-like_dom_sf"/>
</dbReference>
<dbReference type="FunFam" id="2.60.220.30:FF:000007">
    <property type="entry name" value="Ankyrin-2 isoform 2"/>
    <property type="match status" value="1"/>
</dbReference>
<dbReference type="Pfam" id="PF17809">
    <property type="entry name" value="UPA_2"/>
    <property type="match status" value="1"/>
</dbReference>
<evidence type="ECO:0000256" key="7">
    <source>
        <dbReference type="ARBA" id="ARBA00023136"/>
    </source>
</evidence>
<dbReference type="Pfam" id="PF00791">
    <property type="entry name" value="ZU5"/>
    <property type="match status" value="2"/>
</dbReference>
<evidence type="ECO:0000256" key="3">
    <source>
        <dbReference type="ARBA" id="ARBA00022490"/>
    </source>
</evidence>
<evidence type="ECO:0000256" key="5">
    <source>
        <dbReference type="ARBA" id="ARBA00022737"/>
    </source>
</evidence>
<evidence type="ECO:0008006" key="12">
    <source>
        <dbReference type="Google" id="ProtNLM"/>
    </source>
</evidence>
<dbReference type="SUPFAM" id="SSF47986">
    <property type="entry name" value="DEATH domain"/>
    <property type="match status" value="1"/>
</dbReference>
<evidence type="ECO:0000256" key="2">
    <source>
        <dbReference type="ARBA" id="ARBA00004496"/>
    </source>
</evidence>
<dbReference type="PROSITE" id="PS51145">
    <property type="entry name" value="ZU5"/>
    <property type="match status" value="2"/>
</dbReference>
<keyword evidence="4" id="KW-0597">Phosphoprotein</keyword>
<dbReference type="GO" id="GO:0016020">
    <property type="term" value="C:membrane"/>
    <property type="evidence" value="ECO:0007669"/>
    <property type="project" value="UniProtKB-SubCell"/>
</dbReference>
<dbReference type="FunFam" id="2.60.40.2660:FF:000001">
    <property type="entry name" value="Ankyrin-3 isoform 2"/>
    <property type="match status" value="1"/>
</dbReference>
<reference evidence="11" key="1">
    <citation type="submission" date="2017-08" db="EMBL/GenBank/DDBJ databases">
        <title>Assembly of the North American Bullfrog Genome.</title>
        <authorList>
            <person name="Warren R.L."/>
            <person name="Vandervalk B.P."/>
            <person name="Kucuk E."/>
            <person name="Birol I."/>
            <person name="Helbing C."/>
            <person name="Pandoh P."/>
            <person name="Behsaz B."/>
            <person name="Mohamadi H."/>
            <person name="Chu J."/>
            <person name="Jackman S."/>
            <person name="Hammond S.A."/>
            <person name="Veldhoen N."/>
            <person name="Kirk H."/>
            <person name="Zhao Y."/>
            <person name="Coope R."/>
            <person name="Pleasance S."/>
            <person name="Moore R."/>
            <person name="Holt R."/>
        </authorList>
    </citation>
    <scope>NUCLEOTIDE SEQUENCE</scope>
    <source>
        <strain evidence="11">Bruno</strain>
        <tissue evidence="11">Liver</tissue>
    </source>
</reference>
<proteinExistence type="predicted"/>
<feature type="domain" description="ZU5" evidence="10">
    <location>
        <begin position="92"/>
        <end position="259"/>
    </location>
</feature>
<feature type="domain" description="ZU5" evidence="10">
    <location>
        <begin position="261"/>
        <end position="407"/>
    </location>
</feature>
<dbReference type="InterPro" id="IPR000488">
    <property type="entry name" value="Death_dom"/>
</dbReference>
<dbReference type="PANTHER" id="PTHR24123:SF49">
    <property type="entry name" value="ANKYRIN-2-LIKE ISOFORM X1"/>
    <property type="match status" value="1"/>
</dbReference>
<dbReference type="AlphaFoldDB" id="A0A2G9RKL0"/>
<keyword evidence="7" id="KW-0472">Membrane</keyword>
<organism evidence="11">
    <name type="scientific">Aquarana catesbeiana</name>
    <name type="common">American bullfrog</name>
    <name type="synonym">Rana catesbeiana</name>
    <dbReference type="NCBI Taxonomy" id="8400"/>
    <lineage>
        <taxon>Eukaryota</taxon>
        <taxon>Metazoa</taxon>
        <taxon>Chordata</taxon>
        <taxon>Craniata</taxon>
        <taxon>Vertebrata</taxon>
        <taxon>Euteleostomi</taxon>
        <taxon>Amphibia</taxon>
        <taxon>Batrachia</taxon>
        <taxon>Anura</taxon>
        <taxon>Neobatrachia</taxon>
        <taxon>Ranoidea</taxon>
        <taxon>Ranidae</taxon>
        <taxon>Aquarana</taxon>
    </lineage>
</organism>
<dbReference type="GO" id="GO:0005737">
    <property type="term" value="C:cytoplasm"/>
    <property type="evidence" value="ECO:0007669"/>
    <property type="project" value="UniProtKB-SubCell"/>
</dbReference>
<feature type="region of interest" description="Disordered" evidence="8">
    <location>
        <begin position="687"/>
        <end position="784"/>
    </location>
</feature>
<dbReference type="EMBL" id="KV938958">
    <property type="protein sequence ID" value="PIO28295.1"/>
    <property type="molecule type" value="Genomic_DNA"/>
</dbReference>
<gene>
    <name evidence="11" type="ORF">AB205_0195040</name>
</gene>
<evidence type="ECO:0000259" key="9">
    <source>
        <dbReference type="PROSITE" id="PS50017"/>
    </source>
</evidence>
<evidence type="ECO:0000256" key="4">
    <source>
        <dbReference type="ARBA" id="ARBA00022553"/>
    </source>
</evidence>
<accession>A0A2G9RKL0</accession>
<dbReference type="PANTHER" id="PTHR24123">
    <property type="entry name" value="ANKYRIN REPEAT-CONTAINING"/>
    <property type="match status" value="1"/>
</dbReference>
<dbReference type="InterPro" id="IPR040745">
    <property type="entry name" value="Ankyrin_UPA"/>
</dbReference>
<dbReference type="SMART" id="SM00218">
    <property type="entry name" value="ZU5"/>
    <property type="match status" value="1"/>
</dbReference>
<feature type="compositionally biased region" description="Polar residues" evidence="8">
    <location>
        <begin position="738"/>
        <end position="747"/>
    </location>
</feature>
<dbReference type="Gene3D" id="2.60.220.30">
    <property type="match status" value="2"/>
</dbReference>
<dbReference type="FunFam" id="2.60.220.30:FF:000001">
    <property type="entry name" value="Ankyrin-3 isoform 2"/>
    <property type="match status" value="1"/>
</dbReference>
<feature type="domain" description="Death" evidence="9">
    <location>
        <begin position="558"/>
        <end position="603"/>
    </location>
</feature>
<dbReference type="SMART" id="SM00005">
    <property type="entry name" value="DEATH"/>
    <property type="match status" value="1"/>
</dbReference>
<dbReference type="Pfam" id="PF00531">
    <property type="entry name" value="Death"/>
    <property type="match status" value="1"/>
</dbReference>
<protein>
    <recommendedName>
        <fullName evidence="12">Ankyrin 2</fullName>
    </recommendedName>
</protein>
<keyword evidence="5" id="KW-0677">Repeat</keyword>
<feature type="non-terminal residue" evidence="11">
    <location>
        <position position="1"/>
    </location>
</feature>
<dbReference type="InterPro" id="IPR000906">
    <property type="entry name" value="ZU5_dom"/>
</dbReference>
<comment type="subcellular location">
    <subcellularLocation>
        <location evidence="2">Cytoplasm</location>
    </subcellularLocation>
    <subcellularLocation>
        <location evidence="1">Membrane</location>
    </subcellularLocation>
</comment>
<evidence type="ECO:0000256" key="1">
    <source>
        <dbReference type="ARBA" id="ARBA00004370"/>
    </source>
</evidence>
<evidence type="ECO:0000259" key="10">
    <source>
        <dbReference type="PROSITE" id="PS51145"/>
    </source>
</evidence>
<keyword evidence="6" id="KW-0040">ANK repeat</keyword>
<dbReference type="OrthoDB" id="20872at2759"/>
<dbReference type="PROSITE" id="PS50017">
    <property type="entry name" value="DEATH_DOMAIN"/>
    <property type="match status" value="1"/>
</dbReference>
<dbReference type="GO" id="GO:0007165">
    <property type="term" value="P:signal transduction"/>
    <property type="evidence" value="ECO:0007669"/>
    <property type="project" value="InterPro"/>
</dbReference>
<feature type="non-terminal residue" evidence="11">
    <location>
        <position position="875"/>
    </location>
</feature>
<evidence type="ECO:0000256" key="8">
    <source>
        <dbReference type="SAM" id="MobiDB-lite"/>
    </source>
</evidence>
<feature type="compositionally biased region" description="Basic and acidic residues" evidence="8">
    <location>
        <begin position="689"/>
        <end position="730"/>
    </location>
</feature>
<name>A0A2G9RKL0_AQUCT</name>
<keyword evidence="3" id="KW-0963">Cytoplasm</keyword>
<dbReference type="InterPro" id="IPR051165">
    <property type="entry name" value="Multifunctional_ANK_Repeat"/>
</dbReference>
<sequence>DPAAVRAIGSCCCQSEPVRKDLGGVYSPARPGLGLSPNEFNHSKQLAMGALREEEKAITDDTMTGDGGEYLRPEDLKELGDDSLPSSQYLDGMTYLRYSLEGGRSDSWHVIHIFLLPNCGISPLTQAEITLTYVLSPTAALDVFSKLHLPTAPPPLNEGESLVSRILQLGPPGTKFLGPVIVEIPHFAALRGNERELVILRSETGDNWKEHFCEFTEDELNEILNGMDEVLDSPEELEKKRICRIITRDFPQYFAVVSRVKQDNNLIGPEGGILSSNVVPQVQAVFPEGALTKRIRVGLQAQPVHYELVKKILGNKASFSPIVTLEPRRRKFHKPITMTIPVPKASSEAMLNGYGGDTPTLRLLCSITGGTTPAQWEDITGTTPLTFVNECVSFTTNVSARFWLIDCRQIQESVTFASQVYREIICVPYMAKFVVFAKSHDPIEARLRCFCMTDDKVDKTLEQQENFAEVARSRDVEVLEGKPIYVDCFGNLVPLIKSGQHHIFSFYAFKENRLPLFVKVRDTTQEPCGRLSFMKEPKSNRGLVQQAICNLNITLPVYCKLARELDFTEEQIHQIRVENPNSLQDQSHALLKYWLDRDGKHATGFSALQDEFCSPQKKNVIDHSVGKERGEHPPLVSEEDVSISYSPLHESSARPEDDTSVAEMIRQLQKEKVEAEFSSEQQKLSRALSSEHEYLVTSPDLEKSLPEATDDSLHFKEVPHSPHDSSEEFGRPGLETPLSDQHNNSPIVQEPDELSEQEDRAASSDLFIVESSDEQAGKNEKISQYKSLDSFEKADNMPDILPETVTEEQYTDEHGHIVVKKVTRKIIRRFVLPDGTEKEEVVAQGAAHEPVTVEEGDSVSKVVKRTVLKSDSEHS</sequence>
<dbReference type="Gene3D" id="2.60.40.2660">
    <property type="match status" value="1"/>
</dbReference>